<feature type="domain" description="PAS" evidence="10">
    <location>
        <begin position="8"/>
        <end position="65"/>
    </location>
</feature>
<dbReference type="SUPFAM" id="SSF55874">
    <property type="entry name" value="ATPase domain of HSP90 chaperone/DNA topoisomerase II/histidine kinase"/>
    <property type="match status" value="1"/>
</dbReference>
<dbReference type="Pfam" id="PF00989">
    <property type="entry name" value="PAS"/>
    <property type="match status" value="2"/>
</dbReference>
<dbReference type="InterPro" id="IPR036890">
    <property type="entry name" value="HATPase_C_sf"/>
</dbReference>
<dbReference type="InterPro" id="IPR036097">
    <property type="entry name" value="HisK_dim/P_sf"/>
</dbReference>
<dbReference type="Pfam" id="PF13426">
    <property type="entry name" value="PAS_9"/>
    <property type="match status" value="1"/>
</dbReference>
<dbReference type="PROSITE" id="PS50112">
    <property type="entry name" value="PAS"/>
    <property type="match status" value="3"/>
</dbReference>
<dbReference type="InterPro" id="IPR000014">
    <property type="entry name" value="PAS"/>
</dbReference>
<proteinExistence type="predicted"/>
<accession>A0ABW0K8J7</accession>
<evidence type="ECO:0000256" key="4">
    <source>
        <dbReference type="ARBA" id="ARBA00022679"/>
    </source>
</evidence>
<keyword evidence="4" id="KW-0808">Transferase</keyword>
<evidence type="ECO:0000256" key="1">
    <source>
        <dbReference type="ARBA" id="ARBA00000085"/>
    </source>
</evidence>
<dbReference type="InterPro" id="IPR035965">
    <property type="entry name" value="PAS-like_dom_sf"/>
</dbReference>
<dbReference type="EMBL" id="JBHSMJ010000020">
    <property type="protein sequence ID" value="MFC5449604.1"/>
    <property type="molecule type" value="Genomic_DNA"/>
</dbReference>
<comment type="caution">
    <text evidence="12">The sequence shown here is derived from an EMBL/GenBank/DDBJ whole genome shotgun (WGS) entry which is preliminary data.</text>
</comment>
<dbReference type="InterPro" id="IPR000700">
    <property type="entry name" value="PAS-assoc_C"/>
</dbReference>
<dbReference type="InterPro" id="IPR003661">
    <property type="entry name" value="HisK_dim/P_dom"/>
</dbReference>
<gene>
    <name evidence="12" type="ORF">ACFPOG_15140</name>
</gene>
<evidence type="ECO:0000259" key="9">
    <source>
        <dbReference type="PROSITE" id="PS50109"/>
    </source>
</evidence>
<keyword evidence="6" id="KW-0418">Kinase</keyword>
<feature type="domain" description="PAS" evidence="10">
    <location>
        <begin position="134"/>
        <end position="203"/>
    </location>
</feature>
<evidence type="ECO:0000256" key="5">
    <source>
        <dbReference type="ARBA" id="ARBA00022741"/>
    </source>
</evidence>
<reference evidence="13" key="1">
    <citation type="journal article" date="2019" name="Int. J. Syst. Evol. Microbiol.">
        <title>The Global Catalogue of Microorganisms (GCM) 10K type strain sequencing project: providing services to taxonomists for standard genome sequencing and annotation.</title>
        <authorList>
            <consortium name="The Broad Institute Genomics Platform"/>
            <consortium name="The Broad Institute Genome Sequencing Center for Infectious Disease"/>
            <person name="Wu L."/>
            <person name="Ma J."/>
        </authorList>
    </citation>
    <scope>NUCLEOTIDE SEQUENCE [LARGE SCALE GENOMIC DNA]</scope>
    <source>
        <strain evidence="13">KACC 11904</strain>
    </source>
</reference>
<evidence type="ECO:0000259" key="11">
    <source>
        <dbReference type="PROSITE" id="PS50113"/>
    </source>
</evidence>
<dbReference type="Gene3D" id="1.10.287.130">
    <property type="match status" value="1"/>
</dbReference>
<dbReference type="InterPro" id="IPR013767">
    <property type="entry name" value="PAS_fold"/>
</dbReference>
<keyword evidence="8" id="KW-0902">Two-component regulatory system</keyword>
<evidence type="ECO:0000256" key="3">
    <source>
        <dbReference type="ARBA" id="ARBA00022553"/>
    </source>
</evidence>
<dbReference type="InterPro" id="IPR001610">
    <property type="entry name" value="PAC"/>
</dbReference>
<protein>
    <recommendedName>
        <fullName evidence="2">histidine kinase</fullName>
        <ecNumber evidence="2">2.7.13.3</ecNumber>
    </recommendedName>
</protein>
<organism evidence="12 13">
    <name type="scientific">Paenibacillus aestuarii</name>
    <dbReference type="NCBI Taxonomy" id="516965"/>
    <lineage>
        <taxon>Bacteria</taxon>
        <taxon>Bacillati</taxon>
        <taxon>Bacillota</taxon>
        <taxon>Bacilli</taxon>
        <taxon>Bacillales</taxon>
        <taxon>Paenibacillaceae</taxon>
        <taxon>Paenibacillus</taxon>
    </lineage>
</organism>
<dbReference type="InterPro" id="IPR004358">
    <property type="entry name" value="Sig_transdc_His_kin-like_C"/>
</dbReference>
<evidence type="ECO:0000313" key="13">
    <source>
        <dbReference type="Proteomes" id="UP001596044"/>
    </source>
</evidence>
<dbReference type="PRINTS" id="PR00344">
    <property type="entry name" value="BCTRLSENSOR"/>
</dbReference>
<dbReference type="SUPFAM" id="SSF47384">
    <property type="entry name" value="Homodimeric domain of signal transducing histidine kinase"/>
    <property type="match status" value="1"/>
</dbReference>
<name>A0ABW0K8J7_9BACL</name>
<sequence length="616" mass="69339">MTEKENPVIEPLLTLLENAPIGAIMIGQDGRIFRVNQYFSDFTGYSKDEIRMMNIRDIHHPDDREKNWAPFVDVESAPETYRMEIRYIHKQGHEIWGLIQGTSKYSTLHAEVAYLGFIHDITPLKKQEEELRATKEKYESLIHNSSDVFVLYDLEGHILEVNEAYTRVTGWEPGDVIGKKLPISTADKMEESMNIIRYVGQGGMIENLELVRKGKNGVRIEVSTSISPIHNARGEIIMIAAIGREIGQQKTLSRRAQQQEKMLKQLVDNWPDAFMIVQDGKWVYSNSAGLDLLGGSKPEQVIGSSVLDYHPPEDHEFIQLEMEQTHRGYVHRSVRQKITNLDGRVIDTEVTSMPAYFEEESPAIHVVLRDVTERIKTEEYMRLSDKLNAVGQLAAGIAHEIRNPLTAIKGFIQLIQNKYPESGKYFDIIKSEVERIDLITGELLLLAKPNLKSAKPLDLGELLEQVRLLLDTQCLMNNIELLCNYKAKPQPVIGDANQLKQVFVNLLKNAVEAMPKGGQIQLIVDADTRETSITIQDQGPGIPLELMNNIGRPFYTTKQNGTGLGLMVSYKIVQDHGGSIHAENIPQAGAAFTIKLPIAQVKDVSEEKEAASSRLS</sequence>
<dbReference type="NCBIfam" id="TIGR00229">
    <property type="entry name" value="sensory_box"/>
    <property type="match status" value="3"/>
</dbReference>
<feature type="domain" description="PAC" evidence="11">
    <location>
        <begin position="204"/>
        <end position="258"/>
    </location>
</feature>
<comment type="catalytic activity">
    <reaction evidence="1">
        <text>ATP + protein L-histidine = ADP + protein N-phospho-L-histidine.</text>
        <dbReference type="EC" id="2.7.13.3"/>
    </reaction>
</comment>
<keyword evidence="3" id="KW-0597">Phosphoprotein</keyword>
<dbReference type="CDD" id="cd00082">
    <property type="entry name" value="HisKA"/>
    <property type="match status" value="1"/>
</dbReference>
<dbReference type="PROSITE" id="PS50109">
    <property type="entry name" value="HIS_KIN"/>
    <property type="match status" value="1"/>
</dbReference>
<dbReference type="SMART" id="SM00388">
    <property type="entry name" value="HisKA"/>
    <property type="match status" value="1"/>
</dbReference>
<dbReference type="PANTHER" id="PTHR43065:SF10">
    <property type="entry name" value="PEROXIDE STRESS-ACTIVATED HISTIDINE KINASE MAK3"/>
    <property type="match status" value="1"/>
</dbReference>
<keyword evidence="13" id="KW-1185">Reference proteome</keyword>
<dbReference type="PANTHER" id="PTHR43065">
    <property type="entry name" value="SENSOR HISTIDINE KINASE"/>
    <property type="match status" value="1"/>
</dbReference>
<dbReference type="Pfam" id="PF02518">
    <property type="entry name" value="HATPase_c"/>
    <property type="match status" value="1"/>
</dbReference>
<evidence type="ECO:0000259" key="10">
    <source>
        <dbReference type="PROSITE" id="PS50112"/>
    </source>
</evidence>
<dbReference type="SMART" id="SM00086">
    <property type="entry name" value="PAC"/>
    <property type="match status" value="3"/>
</dbReference>
<dbReference type="SMART" id="SM00387">
    <property type="entry name" value="HATPase_c"/>
    <property type="match status" value="1"/>
</dbReference>
<evidence type="ECO:0000313" key="12">
    <source>
        <dbReference type="EMBL" id="MFC5449604.1"/>
    </source>
</evidence>
<dbReference type="PROSITE" id="PS50113">
    <property type="entry name" value="PAC"/>
    <property type="match status" value="2"/>
</dbReference>
<dbReference type="InterPro" id="IPR005467">
    <property type="entry name" value="His_kinase_dom"/>
</dbReference>
<dbReference type="EC" id="2.7.13.3" evidence="2"/>
<dbReference type="SMART" id="SM00091">
    <property type="entry name" value="PAS"/>
    <property type="match status" value="3"/>
</dbReference>
<feature type="domain" description="Histidine kinase" evidence="9">
    <location>
        <begin position="396"/>
        <end position="600"/>
    </location>
</feature>
<dbReference type="Gene3D" id="3.30.450.20">
    <property type="entry name" value="PAS domain"/>
    <property type="match status" value="3"/>
</dbReference>
<dbReference type="CDD" id="cd00130">
    <property type="entry name" value="PAS"/>
    <property type="match status" value="3"/>
</dbReference>
<dbReference type="Pfam" id="PF00512">
    <property type="entry name" value="HisKA"/>
    <property type="match status" value="1"/>
</dbReference>
<evidence type="ECO:0000256" key="2">
    <source>
        <dbReference type="ARBA" id="ARBA00012438"/>
    </source>
</evidence>
<dbReference type="SUPFAM" id="SSF55785">
    <property type="entry name" value="PYP-like sensor domain (PAS domain)"/>
    <property type="match status" value="3"/>
</dbReference>
<feature type="domain" description="PAS" evidence="10">
    <location>
        <begin position="259"/>
        <end position="329"/>
    </location>
</feature>
<keyword evidence="7" id="KW-0067">ATP-binding</keyword>
<evidence type="ECO:0000256" key="8">
    <source>
        <dbReference type="ARBA" id="ARBA00023012"/>
    </source>
</evidence>
<dbReference type="Gene3D" id="3.30.565.10">
    <property type="entry name" value="Histidine kinase-like ATPase, C-terminal domain"/>
    <property type="match status" value="1"/>
</dbReference>
<dbReference type="Proteomes" id="UP001596044">
    <property type="component" value="Unassembled WGS sequence"/>
</dbReference>
<dbReference type="RefSeq" id="WP_270877554.1">
    <property type="nucleotide sequence ID" value="NZ_JAQFVF010000002.1"/>
</dbReference>
<evidence type="ECO:0000256" key="7">
    <source>
        <dbReference type="ARBA" id="ARBA00022840"/>
    </source>
</evidence>
<dbReference type="InterPro" id="IPR003594">
    <property type="entry name" value="HATPase_dom"/>
</dbReference>
<feature type="domain" description="PAC" evidence="11">
    <location>
        <begin position="81"/>
        <end position="133"/>
    </location>
</feature>
<evidence type="ECO:0000256" key="6">
    <source>
        <dbReference type="ARBA" id="ARBA00022777"/>
    </source>
</evidence>
<keyword evidence="5" id="KW-0547">Nucleotide-binding</keyword>